<gene>
    <name evidence="3" type="ORF">DFR86_00250</name>
</gene>
<proteinExistence type="predicted"/>
<dbReference type="NCBIfam" id="NF040570">
    <property type="entry name" value="guided_TnpB"/>
    <property type="match status" value="1"/>
</dbReference>
<dbReference type="Proteomes" id="UP000248410">
    <property type="component" value="Chromosome"/>
</dbReference>
<dbReference type="InterPro" id="IPR010095">
    <property type="entry name" value="Cas12f1-like_TNB"/>
</dbReference>
<evidence type="ECO:0000256" key="1">
    <source>
        <dbReference type="ARBA" id="ARBA00023125"/>
    </source>
</evidence>
<accession>A0A2U9IJC4</accession>
<keyword evidence="1" id="KW-0238">DNA-binding</keyword>
<evidence type="ECO:0000259" key="2">
    <source>
        <dbReference type="Pfam" id="PF07282"/>
    </source>
</evidence>
<dbReference type="KEGG" id="asul:DFR86_00250"/>
<name>A0A2U9IJC4_9CREN</name>
<keyword evidence="4" id="KW-1185">Reference proteome</keyword>
<feature type="domain" description="Cas12f1-like TNB" evidence="2">
    <location>
        <begin position="298"/>
        <end position="362"/>
    </location>
</feature>
<reference evidence="3 4" key="1">
    <citation type="submission" date="2018-05" db="EMBL/GenBank/DDBJ databases">
        <title>Complete Genome Sequences of Extremely Thermoacidophilic, Metal-Mobilizing Type-Strain Members of the Archaeal Family Sulfolobaceae: Acidianus brierleyi DSM-1651T, Acidianus sulfidivorans DSM-18786T, Metallosphaera hakonensis DSM-7519T, and Metallosphaera prunae DSM-10039T.</title>
        <authorList>
            <person name="Counts J.A."/>
            <person name="Kelly R.M."/>
        </authorList>
    </citation>
    <scope>NUCLEOTIDE SEQUENCE [LARGE SCALE GENOMIC DNA]</scope>
    <source>
        <strain evidence="3 4">JP7</strain>
    </source>
</reference>
<protein>
    <submittedName>
        <fullName evidence="3">Transposase</fullName>
    </submittedName>
</protein>
<dbReference type="EMBL" id="CP029288">
    <property type="protein sequence ID" value="AWR96132.1"/>
    <property type="molecule type" value="Genomic_DNA"/>
</dbReference>
<dbReference type="AlphaFoldDB" id="A0A2U9IJC4"/>
<dbReference type="GeneID" id="36836353"/>
<sequence>MPQDRTTRKGSFNGSEGIVTIKMKIRSGGLEAIFDRYIHAKRFVLGWLYENKTIKRKDVHQALYKTLKEKFQLPSRLAEDCYRDAISTYKGWLKNPKRGRFPVLKNKSVWLTPKLSYNFNIKKMKARVLGQEVEIIGYPRNVQEYKDWQITEARLTKRGEDYYLNVTMKKELEEVKPTGLIAVDINMEGVYVGNDKQVVIIPTRLSEAHHYKSLAEKLQKKYPRMWKENKRILNRMRHFHIKARSILLDFAKKVGKWVVDEAKRLNANVIVLENLNKMITRVNHLSRDYRDKLYLMQYKRVQEWIQNQAMKRGMKVVFVQAKYSSQTCPKCGSKMTESGYRTLKCEKCGFEENRDYIAVYNLYGRGSLTLSTAPQRRDVNTNR</sequence>
<dbReference type="GO" id="GO:0003677">
    <property type="term" value="F:DNA binding"/>
    <property type="evidence" value="ECO:0007669"/>
    <property type="project" value="UniProtKB-KW"/>
</dbReference>
<organism evidence="3 4">
    <name type="scientific">Acidianus sulfidivorans JP7</name>
    <dbReference type="NCBI Taxonomy" id="619593"/>
    <lineage>
        <taxon>Archaea</taxon>
        <taxon>Thermoproteota</taxon>
        <taxon>Thermoprotei</taxon>
        <taxon>Sulfolobales</taxon>
        <taxon>Sulfolobaceae</taxon>
        <taxon>Acidianus</taxon>
    </lineage>
</organism>
<evidence type="ECO:0000313" key="4">
    <source>
        <dbReference type="Proteomes" id="UP000248410"/>
    </source>
</evidence>
<dbReference type="NCBIfam" id="TIGR01766">
    <property type="entry name" value="IS200/IS605 family accessory protein TnpB-like domain"/>
    <property type="match status" value="1"/>
</dbReference>
<evidence type="ECO:0000313" key="3">
    <source>
        <dbReference type="EMBL" id="AWR96132.1"/>
    </source>
</evidence>
<dbReference type="Pfam" id="PF07282">
    <property type="entry name" value="Cas12f1-like_TNB"/>
    <property type="match status" value="1"/>
</dbReference>
<dbReference type="OrthoDB" id="42545at2157"/>
<dbReference type="RefSeq" id="WP_110379022.1">
    <property type="nucleotide sequence ID" value="NZ_CP029288.2"/>
</dbReference>